<dbReference type="EMBL" id="MHMQ01000032">
    <property type="protein sequence ID" value="OGZ29746.1"/>
    <property type="molecule type" value="Genomic_DNA"/>
</dbReference>
<keyword evidence="1" id="KW-0472">Membrane</keyword>
<evidence type="ECO:0000313" key="2">
    <source>
        <dbReference type="EMBL" id="OGZ29746.1"/>
    </source>
</evidence>
<feature type="transmembrane region" description="Helical" evidence="1">
    <location>
        <begin position="115"/>
        <end position="135"/>
    </location>
</feature>
<dbReference type="Proteomes" id="UP000177486">
    <property type="component" value="Unassembled WGS sequence"/>
</dbReference>
<feature type="transmembrane region" description="Helical" evidence="1">
    <location>
        <begin position="87"/>
        <end position="109"/>
    </location>
</feature>
<comment type="caution">
    <text evidence="2">The sequence shown here is derived from an EMBL/GenBank/DDBJ whole genome shotgun (WGS) entry which is preliminary data.</text>
</comment>
<protein>
    <submittedName>
        <fullName evidence="2">Uncharacterized protein</fullName>
    </submittedName>
</protein>
<keyword evidence="1" id="KW-1133">Transmembrane helix</keyword>
<reference evidence="2 3" key="1">
    <citation type="journal article" date="2016" name="Nat. Commun.">
        <title>Thousands of microbial genomes shed light on interconnected biogeochemical processes in an aquifer system.</title>
        <authorList>
            <person name="Anantharaman K."/>
            <person name="Brown C.T."/>
            <person name="Hug L.A."/>
            <person name="Sharon I."/>
            <person name="Castelle C.J."/>
            <person name="Probst A.J."/>
            <person name="Thomas B.C."/>
            <person name="Singh A."/>
            <person name="Wilkins M.J."/>
            <person name="Karaoz U."/>
            <person name="Brodie E.L."/>
            <person name="Williams K.H."/>
            <person name="Hubbard S.S."/>
            <person name="Banfield J.F."/>
        </authorList>
    </citation>
    <scope>NUCLEOTIDE SEQUENCE [LARGE SCALE GENOMIC DNA]</scope>
</reference>
<organism evidence="2 3">
    <name type="scientific">Candidatus Niyogibacteria bacterium RIFCSPLOWO2_01_FULL_45_48</name>
    <dbReference type="NCBI Taxonomy" id="1801724"/>
    <lineage>
        <taxon>Bacteria</taxon>
        <taxon>Candidatus Niyogiibacteriota</taxon>
    </lineage>
</organism>
<name>A0A1G2EVB3_9BACT</name>
<dbReference type="AlphaFoldDB" id="A0A1G2EVB3"/>
<proteinExistence type="predicted"/>
<feature type="transmembrane region" description="Helical" evidence="1">
    <location>
        <begin position="54"/>
        <end position="75"/>
    </location>
</feature>
<gene>
    <name evidence="2" type="ORF">A2931_00385</name>
</gene>
<keyword evidence="1" id="KW-0812">Transmembrane</keyword>
<feature type="transmembrane region" description="Helical" evidence="1">
    <location>
        <begin position="167"/>
        <end position="188"/>
    </location>
</feature>
<evidence type="ECO:0000256" key="1">
    <source>
        <dbReference type="SAM" id="Phobius"/>
    </source>
</evidence>
<evidence type="ECO:0000313" key="3">
    <source>
        <dbReference type="Proteomes" id="UP000177486"/>
    </source>
</evidence>
<feature type="transmembrane region" description="Helical" evidence="1">
    <location>
        <begin position="12"/>
        <end position="34"/>
    </location>
</feature>
<sequence>MNNINMGTKTKIFAFSAILTISLIYLFSGLFRLGGYLSYTYLGVDLFLDKYGPALPKLAFLLLWILMGVVLLVILKRYKVKNYVLSKIFLVSAFEFFIFVINLVISSAVGGVPGMTGIFSAMIIVCALMIFSSLVKDFGNMKIDQSTLEAPEILARDNSEKKIRNHIVNLVIIISTMFIAWAILNYFVSSAYIQYSLFRFKSPYYINPSSSLRHPTIWEK</sequence>
<accession>A0A1G2EVB3</accession>